<dbReference type="InterPro" id="IPR012845">
    <property type="entry name" value="RNA_pol_sigma_FliA_WhiG"/>
</dbReference>
<dbReference type="HOGENOM" id="CLU_014793_8_1_0"/>
<dbReference type="PRINTS" id="PR00046">
    <property type="entry name" value="SIGMA70FCT"/>
</dbReference>
<dbReference type="SUPFAM" id="SSF88659">
    <property type="entry name" value="Sigma3 and sigma4 domains of RNA polymerase sigma factors"/>
    <property type="match status" value="2"/>
</dbReference>
<proteinExistence type="predicted"/>
<evidence type="ECO:0000256" key="3">
    <source>
        <dbReference type="ARBA" id="ARBA00023125"/>
    </source>
</evidence>
<evidence type="ECO:0000259" key="5">
    <source>
        <dbReference type="PROSITE" id="PS00715"/>
    </source>
</evidence>
<dbReference type="Pfam" id="PF04542">
    <property type="entry name" value="Sigma70_r2"/>
    <property type="match status" value="1"/>
</dbReference>
<dbReference type="InterPro" id="IPR007624">
    <property type="entry name" value="RNA_pol_sigma70_r3"/>
</dbReference>
<keyword evidence="1" id="KW-0805">Transcription regulation</keyword>
<dbReference type="SUPFAM" id="SSF88946">
    <property type="entry name" value="Sigma2 domain of RNA polymerase sigma factors"/>
    <property type="match status" value="1"/>
</dbReference>
<organism evidence="6">
    <name type="scientific">Solibacter usitatus (strain Ellin6076)</name>
    <dbReference type="NCBI Taxonomy" id="234267"/>
    <lineage>
        <taxon>Bacteria</taxon>
        <taxon>Pseudomonadati</taxon>
        <taxon>Acidobacteriota</taxon>
        <taxon>Terriglobia</taxon>
        <taxon>Bryobacterales</taxon>
        <taxon>Solibacteraceae</taxon>
        <taxon>Candidatus Solibacter</taxon>
    </lineage>
</organism>
<dbReference type="InterPro" id="IPR014284">
    <property type="entry name" value="RNA_pol_sigma-70_dom"/>
</dbReference>
<keyword evidence="4" id="KW-0804">Transcription</keyword>
<accession>Q01PP5</accession>
<evidence type="ECO:0000256" key="4">
    <source>
        <dbReference type="ARBA" id="ARBA00023163"/>
    </source>
</evidence>
<gene>
    <name evidence="6" type="ordered locus">Acid_7467</name>
</gene>
<dbReference type="GO" id="GO:0003677">
    <property type="term" value="F:DNA binding"/>
    <property type="evidence" value="ECO:0007669"/>
    <property type="project" value="UniProtKB-KW"/>
</dbReference>
<dbReference type="Gene3D" id="1.10.1740.10">
    <property type="match status" value="1"/>
</dbReference>
<dbReference type="InterPro" id="IPR013324">
    <property type="entry name" value="RNA_pol_sigma_r3/r4-like"/>
</dbReference>
<dbReference type="PANTHER" id="PTHR30385:SF7">
    <property type="entry name" value="RNA POLYMERASE SIGMA FACTOR FLIA"/>
    <property type="match status" value="1"/>
</dbReference>
<evidence type="ECO:0000313" key="6">
    <source>
        <dbReference type="EMBL" id="ABJ88375.1"/>
    </source>
</evidence>
<dbReference type="InterPro" id="IPR007627">
    <property type="entry name" value="RNA_pol_sigma70_r2"/>
</dbReference>
<dbReference type="GO" id="GO:0006352">
    <property type="term" value="P:DNA-templated transcription initiation"/>
    <property type="evidence" value="ECO:0007669"/>
    <property type="project" value="InterPro"/>
</dbReference>
<name>Q01PP5_SOLUE</name>
<protein>
    <submittedName>
        <fullName evidence="6">RNA polymerase, sigma 28 subunit, FliA/WhiG family</fullName>
    </submittedName>
</protein>
<dbReference type="AlphaFoldDB" id="Q01PP5"/>
<dbReference type="eggNOG" id="COG1191">
    <property type="taxonomic scope" value="Bacteria"/>
</dbReference>
<dbReference type="NCBIfam" id="NF005413">
    <property type="entry name" value="PRK06986.1"/>
    <property type="match status" value="1"/>
</dbReference>
<dbReference type="InterPro" id="IPR000943">
    <property type="entry name" value="RNA_pol_sigma70"/>
</dbReference>
<dbReference type="KEGG" id="sus:Acid_7467"/>
<dbReference type="PROSITE" id="PS00715">
    <property type="entry name" value="SIGMA70_1"/>
    <property type="match status" value="1"/>
</dbReference>
<dbReference type="NCBIfam" id="TIGR02937">
    <property type="entry name" value="sigma70-ECF"/>
    <property type="match status" value="1"/>
</dbReference>
<dbReference type="STRING" id="234267.Acid_7467"/>
<dbReference type="PANTHER" id="PTHR30385">
    <property type="entry name" value="SIGMA FACTOR F FLAGELLAR"/>
    <property type="match status" value="1"/>
</dbReference>
<dbReference type="Pfam" id="PF04539">
    <property type="entry name" value="Sigma70_r3"/>
    <property type="match status" value="1"/>
</dbReference>
<evidence type="ECO:0000256" key="2">
    <source>
        <dbReference type="ARBA" id="ARBA00023082"/>
    </source>
</evidence>
<dbReference type="CDD" id="cd06171">
    <property type="entry name" value="Sigma70_r4"/>
    <property type="match status" value="1"/>
</dbReference>
<reference evidence="6" key="1">
    <citation type="submission" date="2006-10" db="EMBL/GenBank/DDBJ databases">
        <title>Complete sequence of Solibacter usitatus Ellin6076.</title>
        <authorList>
            <consortium name="US DOE Joint Genome Institute"/>
            <person name="Copeland A."/>
            <person name="Lucas S."/>
            <person name="Lapidus A."/>
            <person name="Barry K."/>
            <person name="Detter J.C."/>
            <person name="Glavina del Rio T."/>
            <person name="Hammon N."/>
            <person name="Israni S."/>
            <person name="Dalin E."/>
            <person name="Tice H."/>
            <person name="Pitluck S."/>
            <person name="Thompson L.S."/>
            <person name="Brettin T."/>
            <person name="Bruce D."/>
            <person name="Han C."/>
            <person name="Tapia R."/>
            <person name="Gilna P."/>
            <person name="Schmutz J."/>
            <person name="Larimer F."/>
            <person name="Land M."/>
            <person name="Hauser L."/>
            <person name="Kyrpides N."/>
            <person name="Mikhailova N."/>
            <person name="Janssen P.H."/>
            <person name="Kuske C.R."/>
            <person name="Richardson P."/>
        </authorList>
    </citation>
    <scope>NUCLEOTIDE SEQUENCE</scope>
    <source>
        <strain evidence="6">Ellin6076</strain>
    </source>
</reference>
<evidence type="ECO:0000256" key="1">
    <source>
        <dbReference type="ARBA" id="ARBA00023015"/>
    </source>
</evidence>
<dbReference type="NCBIfam" id="TIGR02479">
    <property type="entry name" value="FliA_WhiG"/>
    <property type="match status" value="1"/>
</dbReference>
<dbReference type="Pfam" id="PF04545">
    <property type="entry name" value="Sigma70_r4"/>
    <property type="match status" value="1"/>
</dbReference>
<dbReference type="InParanoid" id="Q01PP5"/>
<dbReference type="FunCoup" id="Q01PP5">
    <property type="interactions" value="330"/>
</dbReference>
<dbReference type="PIRSF" id="PIRSF000770">
    <property type="entry name" value="RNA_pol_sigma-SigE/K"/>
    <property type="match status" value="1"/>
</dbReference>
<dbReference type="GO" id="GO:0003899">
    <property type="term" value="F:DNA-directed RNA polymerase activity"/>
    <property type="evidence" value="ECO:0007669"/>
    <property type="project" value="InterPro"/>
</dbReference>
<keyword evidence="3" id="KW-0238">DNA-binding</keyword>
<sequence length="251" mass="28314">MYGYSVSGEMREDERERLILEHLPQVRLIARRIQERLPESISLDDLVSTGVLGLISAIDNFDASHNVKLKTYAEYKIRGAILDSLRGLDWAPRQKRRKSKQIEAAIAVAEQRLHASPGEEEIAGELGITVDEYHEWLVEIRGLNVASLEYAGNEQGRDLLHYIPDGSDNLPSTLLERSELERLLASSIDGIPAIERTVLSLYFHEELTLREIAQVVNLHESRISQLKSQAILRLRGQMASQWPAARGMVNA</sequence>
<dbReference type="InterPro" id="IPR007630">
    <property type="entry name" value="RNA_pol_sigma70_r4"/>
</dbReference>
<keyword evidence="2" id="KW-0731">Sigma factor</keyword>
<feature type="domain" description="RNA polymerase sigma-70" evidence="5">
    <location>
        <begin position="45"/>
        <end position="58"/>
    </location>
</feature>
<dbReference type="InterPro" id="IPR013325">
    <property type="entry name" value="RNA_pol_sigma_r2"/>
</dbReference>
<dbReference type="OrthoDB" id="9799825at2"/>
<dbReference type="GO" id="GO:0016987">
    <property type="term" value="F:sigma factor activity"/>
    <property type="evidence" value="ECO:0007669"/>
    <property type="project" value="UniProtKB-KW"/>
</dbReference>
<dbReference type="EMBL" id="CP000473">
    <property type="protein sequence ID" value="ABJ88375.1"/>
    <property type="molecule type" value="Genomic_DNA"/>
</dbReference>
<dbReference type="Gene3D" id="1.20.140.160">
    <property type="match status" value="1"/>
</dbReference>